<dbReference type="Proteomes" id="UP001234343">
    <property type="component" value="Unassembled WGS sequence"/>
</dbReference>
<keyword evidence="3" id="KW-1185">Reference proteome</keyword>
<evidence type="ECO:0000313" key="3">
    <source>
        <dbReference type="Proteomes" id="UP001234343"/>
    </source>
</evidence>
<gene>
    <name evidence="2" type="ORF">QTP81_13025</name>
</gene>
<organism evidence="2 3">
    <name type="scientific">Alteromonas arenosi</name>
    <dbReference type="NCBI Taxonomy" id="3055817"/>
    <lineage>
        <taxon>Bacteria</taxon>
        <taxon>Pseudomonadati</taxon>
        <taxon>Pseudomonadota</taxon>
        <taxon>Gammaproteobacteria</taxon>
        <taxon>Alteromonadales</taxon>
        <taxon>Alteromonadaceae</taxon>
        <taxon>Alteromonas/Salinimonas group</taxon>
        <taxon>Alteromonas</taxon>
    </lineage>
</organism>
<dbReference type="EMBL" id="JAUCBP010000011">
    <property type="protein sequence ID" value="MDM7861518.1"/>
    <property type="molecule type" value="Genomic_DNA"/>
</dbReference>
<accession>A0ABT7SZ95</accession>
<feature type="transmembrane region" description="Helical" evidence="1">
    <location>
        <begin position="47"/>
        <end position="65"/>
    </location>
</feature>
<evidence type="ECO:0000256" key="1">
    <source>
        <dbReference type="SAM" id="Phobius"/>
    </source>
</evidence>
<proteinExistence type="predicted"/>
<feature type="transmembrane region" description="Helical" evidence="1">
    <location>
        <begin position="85"/>
        <end position="103"/>
    </location>
</feature>
<evidence type="ECO:0000313" key="2">
    <source>
        <dbReference type="EMBL" id="MDM7861518.1"/>
    </source>
</evidence>
<comment type="caution">
    <text evidence="2">The sequence shown here is derived from an EMBL/GenBank/DDBJ whole genome shotgun (WGS) entry which is preliminary data.</text>
</comment>
<reference evidence="2 3" key="1">
    <citation type="submission" date="2023-06" db="EMBL/GenBank/DDBJ databases">
        <title>Alteromonas sp. ASW11-36 isolated from intertidal sand.</title>
        <authorList>
            <person name="Li Y."/>
        </authorList>
    </citation>
    <scope>NUCLEOTIDE SEQUENCE [LARGE SCALE GENOMIC DNA]</scope>
    <source>
        <strain evidence="2 3">ASW11-36</strain>
    </source>
</reference>
<dbReference type="RefSeq" id="WP_289366100.1">
    <property type="nucleotide sequence ID" value="NZ_JAUCBP010000011.1"/>
</dbReference>
<sequence>MNKATVNNHDQRLKKGSRVLFFWTLLWMLSVAGLVFGPKLMWDFDHTATVITIVINLVLGIKMLLVNKQHLNDMDDMQQKIHYNAMAISLGCTMVLGIIYGSLKPAGLLEENPNPSNLLFVMGLSYLIAVFINFRKYL</sequence>
<feature type="transmembrane region" description="Helical" evidence="1">
    <location>
        <begin position="20"/>
        <end position="41"/>
    </location>
</feature>
<feature type="transmembrane region" description="Helical" evidence="1">
    <location>
        <begin position="115"/>
        <end position="134"/>
    </location>
</feature>
<name>A0ABT7SZ95_9ALTE</name>
<keyword evidence="1" id="KW-1133">Transmembrane helix</keyword>
<keyword evidence="1" id="KW-0812">Transmembrane</keyword>
<keyword evidence="1" id="KW-0472">Membrane</keyword>
<protein>
    <submittedName>
        <fullName evidence="2">Uncharacterized protein</fullName>
    </submittedName>
</protein>